<dbReference type="GO" id="GO:0016020">
    <property type="term" value="C:membrane"/>
    <property type="evidence" value="ECO:0007669"/>
    <property type="project" value="UniProtKB-SubCell"/>
</dbReference>
<comment type="caution">
    <text evidence="6">The sequence shown here is derived from an EMBL/GenBank/DDBJ whole genome shotgun (WGS) entry which is preliminary data.</text>
</comment>
<dbReference type="Gene3D" id="3.80.10.10">
    <property type="entry name" value="Ribonuclease Inhibitor"/>
    <property type="match status" value="1"/>
</dbReference>
<dbReference type="STRING" id="3818.A0A445DJ29"/>
<dbReference type="Proteomes" id="UP000289738">
    <property type="component" value="Chromosome A04"/>
</dbReference>
<evidence type="ECO:0000313" key="7">
    <source>
        <dbReference type="Proteomes" id="UP000289738"/>
    </source>
</evidence>
<dbReference type="PANTHER" id="PTHR45974">
    <property type="entry name" value="RECEPTOR-LIKE PROTEIN 55"/>
    <property type="match status" value="1"/>
</dbReference>
<dbReference type="EMBL" id="SDMP01000004">
    <property type="protein sequence ID" value="RYR63168.1"/>
    <property type="molecule type" value="Genomic_DNA"/>
</dbReference>
<organism evidence="6 7">
    <name type="scientific">Arachis hypogaea</name>
    <name type="common">Peanut</name>
    <dbReference type="NCBI Taxonomy" id="3818"/>
    <lineage>
        <taxon>Eukaryota</taxon>
        <taxon>Viridiplantae</taxon>
        <taxon>Streptophyta</taxon>
        <taxon>Embryophyta</taxon>
        <taxon>Tracheophyta</taxon>
        <taxon>Spermatophyta</taxon>
        <taxon>Magnoliopsida</taxon>
        <taxon>eudicotyledons</taxon>
        <taxon>Gunneridae</taxon>
        <taxon>Pentapetalae</taxon>
        <taxon>rosids</taxon>
        <taxon>fabids</taxon>
        <taxon>Fabales</taxon>
        <taxon>Fabaceae</taxon>
        <taxon>Papilionoideae</taxon>
        <taxon>50 kb inversion clade</taxon>
        <taxon>dalbergioids sensu lato</taxon>
        <taxon>Dalbergieae</taxon>
        <taxon>Pterocarpus clade</taxon>
        <taxon>Arachis</taxon>
    </lineage>
</organism>
<accession>A0A445DJ29</accession>
<reference evidence="6 7" key="1">
    <citation type="submission" date="2019-01" db="EMBL/GenBank/DDBJ databases">
        <title>Sequencing of cultivated peanut Arachis hypogaea provides insights into genome evolution and oil improvement.</title>
        <authorList>
            <person name="Chen X."/>
        </authorList>
    </citation>
    <scope>NUCLEOTIDE SEQUENCE [LARGE SCALE GENOMIC DNA]</scope>
    <source>
        <strain evidence="7">cv. Fuhuasheng</strain>
        <tissue evidence="6">Leaves</tissue>
    </source>
</reference>
<dbReference type="PANTHER" id="PTHR45974:SF266">
    <property type="entry name" value="LEUCINE-RICH REPEAT RECEPTOR PROTEIN KINASE HPCA1"/>
    <property type="match status" value="1"/>
</dbReference>
<dbReference type="InterPro" id="IPR001611">
    <property type="entry name" value="Leu-rich_rpt"/>
</dbReference>
<gene>
    <name evidence="6" type="ORF">Ahy_A04g020963</name>
</gene>
<protein>
    <recommendedName>
        <fullName evidence="8">LRR receptor-like serine/threonine-protein kinase</fullName>
    </recommendedName>
</protein>
<name>A0A445DJ29_ARAHY</name>
<dbReference type="InterPro" id="IPR032675">
    <property type="entry name" value="LRR_dom_sf"/>
</dbReference>
<evidence type="ECO:0000313" key="6">
    <source>
        <dbReference type="EMBL" id="RYR63168.1"/>
    </source>
</evidence>
<keyword evidence="2" id="KW-0732">Signal</keyword>
<dbReference type="SUPFAM" id="SSF52058">
    <property type="entry name" value="L domain-like"/>
    <property type="match status" value="1"/>
</dbReference>
<keyword evidence="4" id="KW-0472">Membrane</keyword>
<evidence type="ECO:0000256" key="3">
    <source>
        <dbReference type="ARBA" id="ARBA00022737"/>
    </source>
</evidence>
<keyword evidence="7" id="KW-1185">Reference proteome</keyword>
<evidence type="ECO:0000256" key="1">
    <source>
        <dbReference type="ARBA" id="ARBA00004370"/>
    </source>
</evidence>
<keyword evidence="3" id="KW-0677">Repeat</keyword>
<dbReference type="FunFam" id="3.80.10.10:FF:000542">
    <property type="entry name" value="Leucine-rich repeat protein kinase family protein"/>
    <property type="match status" value="1"/>
</dbReference>
<comment type="subcellular location">
    <subcellularLocation>
        <location evidence="1">Membrane</location>
    </subcellularLocation>
</comment>
<evidence type="ECO:0000256" key="4">
    <source>
        <dbReference type="ARBA" id="ARBA00023136"/>
    </source>
</evidence>
<proteinExistence type="predicted"/>
<evidence type="ECO:0000256" key="2">
    <source>
        <dbReference type="ARBA" id="ARBA00022729"/>
    </source>
</evidence>
<keyword evidence="5" id="KW-0325">Glycoprotein</keyword>
<sequence>MMRRMMIQRAKWASNNVYGDKIYNKMVSLQMHQSCFHLGKNKFSGEVPSQLFSSGMALMHLLLDNNQLTGEIPDTIGLVQNLTLICFENNTLRGLVPQSLNNLTNVADLILCNNKLEGPLPNLTGMSSLKYLDLSSNAFDSTDFPQWLLTMKNLTTLRMQEANLSGRIPDGFFSLPSLQYVVLSENQLNGTLNLGPNYSKKLQLIDLHSNSIGELRSKINCLISS</sequence>
<evidence type="ECO:0008006" key="8">
    <source>
        <dbReference type="Google" id="ProtNLM"/>
    </source>
</evidence>
<dbReference type="Pfam" id="PF00560">
    <property type="entry name" value="LRR_1"/>
    <property type="match status" value="2"/>
</dbReference>
<evidence type="ECO:0000256" key="5">
    <source>
        <dbReference type="ARBA" id="ARBA00023180"/>
    </source>
</evidence>
<dbReference type="AlphaFoldDB" id="A0A445DJ29"/>